<gene>
    <name evidence="2" type="ORF">HGA03_07140</name>
</gene>
<dbReference type="AlphaFoldDB" id="A0A7X6KUQ5"/>
<protein>
    <submittedName>
        <fullName evidence="2">Uncharacterized protein</fullName>
    </submittedName>
</protein>
<keyword evidence="3" id="KW-1185">Reference proteome</keyword>
<evidence type="ECO:0000313" key="3">
    <source>
        <dbReference type="Proteomes" id="UP000581206"/>
    </source>
</evidence>
<name>A0A7X6KUQ5_9CELL</name>
<dbReference type="Proteomes" id="UP000581206">
    <property type="component" value="Unassembled WGS sequence"/>
</dbReference>
<accession>A0A7X6KUQ5</accession>
<sequence length="136" mass="14514">MRARTLLTTAAVASTAAVAGARLRARLPQPPQHLDRPPAITVLLSGEELDARRDGLSAEHRDLLDACRRTPAPGDRGTELRPSAAGPDTRQQLRLLKQVLETGHTLPPDDTGDRPATPGGKLLDLAISQAGRRGRL</sequence>
<comment type="caution">
    <text evidence="2">The sequence shown here is derived from an EMBL/GenBank/DDBJ whole genome shotgun (WGS) entry which is preliminary data.</text>
</comment>
<dbReference type="EMBL" id="JAAXOX010000003">
    <property type="protein sequence ID" value="NKY22440.1"/>
    <property type="molecule type" value="Genomic_DNA"/>
</dbReference>
<reference evidence="2 3" key="1">
    <citation type="submission" date="2020-04" db="EMBL/GenBank/DDBJ databases">
        <title>MicrobeNet Type strains.</title>
        <authorList>
            <person name="Nicholson A.C."/>
        </authorList>
    </citation>
    <scope>NUCLEOTIDE SEQUENCE [LARGE SCALE GENOMIC DNA]</scope>
    <source>
        <strain evidence="2 3">ATCC BAA-788</strain>
    </source>
</reference>
<feature type="region of interest" description="Disordered" evidence="1">
    <location>
        <begin position="67"/>
        <end position="121"/>
    </location>
</feature>
<organism evidence="2 3">
    <name type="scientific">Cellulomonas denverensis</name>
    <dbReference type="NCBI Taxonomy" id="264297"/>
    <lineage>
        <taxon>Bacteria</taxon>
        <taxon>Bacillati</taxon>
        <taxon>Actinomycetota</taxon>
        <taxon>Actinomycetes</taxon>
        <taxon>Micrococcales</taxon>
        <taxon>Cellulomonadaceae</taxon>
        <taxon>Cellulomonas</taxon>
    </lineage>
</organism>
<evidence type="ECO:0000256" key="1">
    <source>
        <dbReference type="SAM" id="MobiDB-lite"/>
    </source>
</evidence>
<evidence type="ECO:0000313" key="2">
    <source>
        <dbReference type="EMBL" id="NKY22440.1"/>
    </source>
</evidence>
<dbReference type="RefSeq" id="WP_168629576.1">
    <property type="nucleotide sequence ID" value="NZ_BONL01000013.1"/>
</dbReference>
<proteinExistence type="predicted"/>